<keyword evidence="4" id="KW-0547">Nucleotide-binding</keyword>
<dbReference type="PROSITE" id="PS00675">
    <property type="entry name" value="SIGMA54_INTERACT_1"/>
    <property type="match status" value="1"/>
</dbReference>
<keyword evidence="8" id="KW-0238">DNA-binding</keyword>
<dbReference type="Pfam" id="PF25601">
    <property type="entry name" value="AAA_lid_14"/>
    <property type="match status" value="1"/>
</dbReference>
<dbReference type="InterPro" id="IPR002197">
    <property type="entry name" value="HTH_Fis"/>
</dbReference>
<evidence type="ECO:0000256" key="9">
    <source>
        <dbReference type="ARBA" id="ARBA00023159"/>
    </source>
</evidence>
<feature type="domain" description="Response regulatory" evidence="13">
    <location>
        <begin position="4"/>
        <end position="118"/>
    </location>
</feature>
<sequence>MKNRVLIVDDEEIVVRSCLRILEGDDYEVEAVGDGWEALRRIDEGGYDIVVLDIMMPKIDGMEVLQHVKERHPDIDVVMMTGLSQIQTAVKAMKLGAFDYLSKPFDPDELKMVVARAVEQRRLKQENRSLKSEVSSKYRFENIIGFSPQMQAVYRLIAKCAPTNATVLITGESGTGKEMVARAIHYNSLRKDEPFVPVDCTALSENLLESELFGHVKGAFTGAVANKRGMFEVANNGTLFLDELGNIPLSTQAKLLRVLQEREFRAVGDTRVHTTNVRVLAATNKDPRAMVEEGTFREDLFYRINVFPIHIPPLRERRDDIPALAFHFLKQFSEELGRPVPKFSDGAMSLLMTYDWPGNVRELQNTIHRAVILASDDMIRQAHLASILHVAPRRDLEVPRTSEDLKRVKKIAREKSVEDIEKLFIHETLKRHGWNVTRSAEETGMQRANFQALMKKYNIRVRDTEPGDAADEDEN</sequence>
<keyword evidence="3 11" id="KW-0597">Phosphoprotein</keyword>
<comment type="caution">
    <text evidence="14">The sequence shown here is derived from an EMBL/GenBank/DDBJ whole genome shotgun (WGS) entry which is preliminary data.</text>
</comment>
<dbReference type="PROSITE" id="PS00676">
    <property type="entry name" value="SIGMA54_INTERACT_2"/>
    <property type="match status" value="1"/>
</dbReference>
<feature type="modified residue" description="4-aspartylphosphate" evidence="11">
    <location>
        <position position="53"/>
    </location>
</feature>
<evidence type="ECO:0000259" key="12">
    <source>
        <dbReference type="PROSITE" id="PS50045"/>
    </source>
</evidence>
<dbReference type="SUPFAM" id="SSF46689">
    <property type="entry name" value="Homeodomain-like"/>
    <property type="match status" value="1"/>
</dbReference>
<comment type="subcellular location">
    <subcellularLocation>
        <location evidence="1">Cytoplasm</location>
    </subcellularLocation>
</comment>
<dbReference type="SMART" id="SM00382">
    <property type="entry name" value="AAA"/>
    <property type="match status" value="1"/>
</dbReference>
<dbReference type="Pfam" id="PF00072">
    <property type="entry name" value="Response_reg"/>
    <property type="match status" value="1"/>
</dbReference>
<evidence type="ECO:0000256" key="11">
    <source>
        <dbReference type="PROSITE-ProRule" id="PRU00169"/>
    </source>
</evidence>
<dbReference type="PROSITE" id="PS00688">
    <property type="entry name" value="SIGMA54_INTERACT_3"/>
    <property type="match status" value="1"/>
</dbReference>
<dbReference type="EMBL" id="VTOX01000005">
    <property type="protein sequence ID" value="NKE67231.1"/>
    <property type="molecule type" value="Genomic_DNA"/>
</dbReference>
<dbReference type="Pfam" id="PF02954">
    <property type="entry name" value="HTH_8"/>
    <property type="match status" value="1"/>
</dbReference>
<keyword evidence="5" id="KW-0067">ATP-binding</keyword>
<dbReference type="PROSITE" id="PS50110">
    <property type="entry name" value="RESPONSE_REGULATORY"/>
    <property type="match status" value="1"/>
</dbReference>
<keyword evidence="7" id="KW-0805">Transcription regulation</keyword>
<evidence type="ECO:0000256" key="4">
    <source>
        <dbReference type="ARBA" id="ARBA00022741"/>
    </source>
</evidence>
<dbReference type="Gene3D" id="1.10.10.60">
    <property type="entry name" value="Homeodomain-like"/>
    <property type="match status" value="1"/>
</dbReference>
<dbReference type="GO" id="GO:0043565">
    <property type="term" value="F:sequence-specific DNA binding"/>
    <property type="evidence" value="ECO:0007669"/>
    <property type="project" value="InterPro"/>
</dbReference>
<dbReference type="InterPro" id="IPR003593">
    <property type="entry name" value="AAA+_ATPase"/>
</dbReference>
<dbReference type="PROSITE" id="PS50045">
    <property type="entry name" value="SIGMA54_INTERACT_4"/>
    <property type="match status" value="1"/>
</dbReference>
<dbReference type="Proteomes" id="UP000521868">
    <property type="component" value="Unassembled WGS sequence"/>
</dbReference>
<keyword evidence="2" id="KW-0963">Cytoplasm</keyword>
<dbReference type="RefSeq" id="WP_168108357.1">
    <property type="nucleotide sequence ID" value="NZ_VTOX01000005.1"/>
</dbReference>
<dbReference type="SUPFAM" id="SSF52540">
    <property type="entry name" value="P-loop containing nucleoside triphosphate hydrolases"/>
    <property type="match status" value="1"/>
</dbReference>
<evidence type="ECO:0000256" key="1">
    <source>
        <dbReference type="ARBA" id="ARBA00004496"/>
    </source>
</evidence>
<name>A0A7X6DHE9_9BURK</name>
<keyword evidence="6" id="KW-0902">Two-component regulatory system</keyword>
<evidence type="ECO:0000256" key="5">
    <source>
        <dbReference type="ARBA" id="ARBA00022840"/>
    </source>
</evidence>
<evidence type="ECO:0000256" key="8">
    <source>
        <dbReference type="ARBA" id="ARBA00023125"/>
    </source>
</evidence>
<dbReference type="Pfam" id="PF00158">
    <property type="entry name" value="Sigma54_activat"/>
    <property type="match status" value="1"/>
</dbReference>
<dbReference type="InterPro" id="IPR025943">
    <property type="entry name" value="Sigma_54_int_dom_ATP-bd_2"/>
</dbReference>
<dbReference type="SMART" id="SM00448">
    <property type="entry name" value="REC"/>
    <property type="match status" value="1"/>
</dbReference>
<dbReference type="FunFam" id="3.40.50.300:FF:000006">
    <property type="entry name" value="DNA-binding transcriptional regulator NtrC"/>
    <property type="match status" value="1"/>
</dbReference>
<protein>
    <submittedName>
        <fullName evidence="14">Sigma-54-dependent Fis family transcriptional regulator</fullName>
    </submittedName>
</protein>
<evidence type="ECO:0000256" key="7">
    <source>
        <dbReference type="ARBA" id="ARBA00023015"/>
    </source>
</evidence>
<dbReference type="InterPro" id="IPR011006">
    <property type="entry name" value="CheY-like_superfamily"/>
</dbReference>
<dbReference type="InterPro" id="IPR025944">
    <property type="entry name" value="Sigma_54_int_dom_CS"/>
</dbReference>
<gene>
    <name evidence="14" type="ORF">RAMLITH_15510</name>
</gene>
<dbReference type="GO" id="GO:0005737">
    <property type="term" value="C:cytoplasm"/>
    <property type="evidence" value="ECO:0007669"/>
    <property type="project" value="UniProtKB-SubCell"/>
</dbReference>
<dbReference type="FunFam" id="1.10.8.60:FF:000014">
    <property type="entry name" value="DNA-binding transcriptional regulator NtrC"/>
    <property type="match status" value="1"/>
</dbReference>
<dbReference type="PANTHER" id="PTHR32071:SF113">
    <property type="entry name" value="ALGINATE BIOSYNTHESIS TRANSCRIPTIONAL REGULATORY PROTEIN ALGB"/>
    <property type="match status" value="1"/>
</dbReference>
<evidence type="ECO:0000256" key="2">
    <source>
        <dbReference type="ARBA" id="ARBA00022490"/>
    </source>
</evidence>
<keyword evidence="15" id="KW-1185">Reference proteome</keyword>
<keyword evidence="9" id="KW-0010">Activator</keyword>
<dbReference type="InterPro" id="IPR058031">
    <property type="entry name" value="AAA_lid_NorR"/>
</dbReference>
<feature type="domain" description="Sigma-54 factor interaction" evidence="12">
    <location>
        <begin position="143"/>
        <end position="372"/>
    </location>
</feature>
<evidence type="ECO:0000313" key="14">
    <source>
        <dbReference type="EMBL" id="NKE67231.1"/>
    </source>
</evidence>
<dbReference type="Gene3D" id="1.10.8.60">
    <property type="match status" value="1"/>
</dbReference>
<accession>A0A7X6DHE9</accession>
<evidence type="ECO:0000313" key="15">
    <source>
        <dbReference type="Proteomes" id="UP000521868"/>
    </source>
</evidence>
<evidence type="ECO:0000256" key="6">
    <source>
        <dbReference type="ARBA" id="ARBA00023012"/>
    </source>
</evidence>
<dbReference type="Gene3D" id="3.40.50.2300">
    <property type="match status" value="1"/>
</dbReference>
<dbReference type="PANTHER" id="PTHR32071">
    <property type="entry name" value="TRANSCRIPTIONAL REGULATORY PROTEIN"/>
    <property type="match status" value="1"/>
</dbReference>
<dbReference type="FunFam" id="3.40.50.2300:FF:000018">
    <property type="entry name" value="DNA-binding transcriptional regulator NtrC"/>
    <property type="match status" value="1"/>
</dbReference>
<dbReference type="AlphaFoldDB" id="A0A7X6DHE9"/>
<dbReference type="GO" id="GO:0000160">
    <property type="term" value="P:phosphorelay signal transduction system"/>
    <property type="evidence" value="ECO:0007669"/>
    <property type="project" value="UniProtKB-KW"/>
</dbReference>
<proteinExistence type="predicted"/>
<dbReference type="InterPro" id="IPR025662">
    <property type="entry name" value="Sigma_54_int_dom_ATP-bd_1"/>
</dbReference>
<evidence type="ECO:0000256" key="10">
    <source>
        <dbReference type="ARBA" id="ARBA00023163"/>
    </source>
</evidence>
<organism evidence="14 15">
    <name type="scientific">Ramlibacter lithotrophicus</name>
    <dbReference type="NCBI Taxonomy" id="2606681"/>
    <lineage>
        <taxon>Bacteria</taxon>
        <taxon>Pseudomonadati</taxon>
        <taxon>Pseudomonadota</taxon>
        <taxon>Betaproteobacteria</taxon>
        <taxon>Burkholderiales</taxon>
        <taxon>Comamonadaceae</taxon>
        <taxon>Ramlibacter</taxon>
    </lineage>
</organism>
<reference evidence="14 15" key="1">
    <citation type="journal article" date="2020" name="Nature">
        <title>Bacterial chemolithoautotrophy via manganese oxidation.</title>
        <authorList>
            <person name="Yu H."/>
            <person name="Leadbetter J.R."/>
        </authorList>
    </citation>
    <scope>NUCLEOTIDE SEQUENCE [LARGE SCALE GENOMIC DNA]</scope>
    <source>
        <strain evidence="14 15">RBP-1</strain>
    </source>
</reference>
<evidence type="ECO:0000256" key="3">
    <source>
        <dbReference type="ARBA" id="ARBA00022553"/>
    </source>
</evidence>
<dbReference type="GO" id="GO:0006355">
    <property type="term" value="P:regulation of DNA-templated transcription"/>
    <property type="evidence" value="ECO:0007669"/>
    <property type="project" value="InterPro"/>
</dbReference>
<keyword evidence="10" id="KW-0804">Transcription</keyword>
<dbReference type="GO" id="GO:0005524">
    <property type="term" value="F:ATP binding"/>
    <property type="evidence" value="ECO:0007669"/>
    <property type="project" value="UniProtKB-KW"/>
</dbReference>
<dbReference type="InterPro" id="IPR009057">
    <property type="entry name" value="Homeodomain-like_sf"/>
</dbReference>
<dbReference type="SUPFAM" id="SSF52172">
    <property type="entry name" value="CheY-like"/>
    <property type="match status" value="1"/>
</dbReference>
<dbReference type="InterPro" id="IPR001789">
    <property type="entry name" value="Sig_transdc_resp-reg_receiver"/>
</dbReference>
<dbReference type="Gene3D" id="3.40.50.300">
    <property type="entry name" value="P-loop containing nucleotide triphosphate hydrolases"/>
    <property type="match status" value="1"/>
</dbReference>
<dbReference type="InterPro" id="IPR002078">
    <property type="entry name" value="Sigma_54_int"/>
</dbReference>
<dbReference type="CDD" id="cd00009">
    <property type="entry name" value="AAA"/>
    <property type="match status" value="1"/>
</dbReference>
<evidence type="ECO:0000259" key="13">
    <source>
        <dbReference type="PROSITE" id="PS50110"/>
    </source>
</evidence>
<dbReference type="InterPro" id="IPR027417">
    <property type="entry name" value="P-loop_NTPase"/>
</dbReference>